<evidence type="ECO:0000313" key="3">
    <source>
        <dbReference type="Proteomes" id="UP000600101"/>
    </source>
</evidence>
<name>A0A9X0QX17_9PROT</name>
<keyword evidence="1" id="KW-1133">Transmembrane helix</keyword>
<dbReference type="PANTHER" id="PTHR32309:SF13">
    <property type="entry name" value="FERRIC ENTEROBACTIN TRANSPORT PROTEIN FEPE"/>
    <property type="match status" value="1"/>
</dbReference>
<dbReference type="GO" id="GO:0004713">
    <property type="term" value="F:protein tyrosine kinase activity"/>
    <property type="evidence" value="ECO:0007669"/>
    <property type="project" value="TreeGrafter"/>
</dbReference>
<keyword evidence="1" id="KW-0472">Membrane</keyword>
<feature type="transmembrane region" description="Helical" evidence="1">
    <location>
        <begin position="372"/>
        <end position="392"/>
    </location>
</feature>
<protein>
    <submittedName>
        <fullName evidence="2">Capsule biosynthesis protein</fullName>
    </submittedName>
</protein>
<accession>A0A9X0QX17</accession>
<gene>
    <name evidence="2" type="ORF">H7965_08945</name>
</gene>
<dbReference type="EMBL" id="JACOMF010000007">
    <property type="protein sequence ID" value="MBC4015455.1"/>
    <property type="molecule type" value="Genomic_DNA"/>
</dbReference>
<dbReference type="Proteomes" id="UP000600101">
    <property type="component" value="Unassembled WGS sequence"/>
</dbReference>
<feature type="transmembrane region" description="Helical" evidence="1">
    <location>
        <begin position="48"/>
        <end position="66"/>
    </location>
</feature>
<comment type="caution">
    <text evidence="2">The sequence shown here is derived from an EMBL/GenBank/DDBJ whole genome shotgun (WGS) entry which is preliminary data.</text>
</comment>
<evidence type="ECO:0000313" key="2">
    <source>
        <dbReference type="EMBL" id="MBC4015455.1"/>
    </source>
</evidence>
<keyword evidence="1" id="KW-0812">Transmembrane</keyword>
<dbReference type="RefSeq" id="WP_186770219.1">
    <property type="nucleotide sequence ID" value="NZ_JACOMF010000007.1"/>
</dbReference>
<proteinExistence type="predicted"/>
<keyword evidence="3" id="KW-1185">Reference proteome</keyword>
<dbReference type="PANTHER" id="PTHR32309">
    <property type="entry name" value="TYROSINE-PROTEIN KINASE"/>
    <property type="match status" value="1"/>
</dbReference>
<evidence type="ECO:0000256" key="1">
    <source>
        <dbReference type="SAM" id="Phobius"/>
    </source>
</evidence>
<dbReference type="AlphaFoldDB" id="A0A9X0QX17"/>
<organism evidence="2 3">
    <name type="scientific">Siccirubricoccus deserti</name>
    <dbReference type="NCBI Taxonomy" id="2013562"/>
    <lineage>
        <taxon>Bacteria</taxon>
        <taxon>Pseudomonadati</taxon>
        <taxon>Pseudomonadota</taxon>
        <taxon>Alphaproteobacteria</taxon>
        <taxon>Acetobacterales</taxon>
        <taxon>Roseomonadaceae</taxon>
        <taxon>Siccirubricoccus</taxon>
    </lineage>
</organism>
<sequence length="398" mass="44662">MTIWTKQSPSTALPDAGALDTPGWSGPVARPSLFGGLRRFARRHSFKLTVLLPTLLAGVYFVQFAAPQYDSEARFLIRGRQQAPASGLGEMLQTAGFRAASEEAMGVRDYLQSHDAVAAVRARLPLVDIFRRPEADAIARLWWAEPTAERLHDYFRRMITTEYDTTSSITTLRVRSFQPEDSKALTETLLQLSEDMVNRLNQRLLEDGLRVAREEVGRAEARLAAVQLAMTSFRERERAVDPSRSAALALENLGRLEGALAQSRADLAEAQRFVRNENPRVLQLRNRIEALNAQVTEERARMSSAEVGLSQQIGEYERLSTERELARTQLASATASLERARVDAQRQQIFLLRIVEPNLAEYARYPKGVQTMIYIFICLSVAYGLAWLLVAGMREHAS</sequence>
<dbReference type="InterPro" id="IPR050445">
    <property type="entry name" value="Bact_polysacc_biosynth/exp"/>
</dbReference>
<dbReference type="GO" id="GO:0005886">
    <property type="term" value="C:plasma membrane"/>
    <property type="evidence" value="ECO:0007669"/>
    <property type="project" value="TreeGrafter"/>
</dbReference>
<reference evidence="2" key="1">
    <citation type="submission" date="2020-08" db="EMBL/GenBank/DDBJ databases">
        <authorList>
            <person name="Hu Y."/>
            <person name="Nguyen S.V."/>
            <person name="Li F."/>
            <person name="Fanning S."/>
        </authorList>
    </citation>
    <scope>NUCLEOTIDE SEQUENCE</scope>
    <source>
        <strain evidence="2">SYSU D8009</strain>
    </source>
</reference>